<sequence length="867" mass="99078">MEDVRVKDASVALCHDGLGQHVDNFQVSEISDDEILKNLDSYFQDINDRLTISRMVSDSVIKGTVDAVEQEAEEKIAQKELEVEKLKHMLHLNHVGADENESLGSALTHHESKITSHHRMYYNCSDAFVEHDRMKESLGRLKNVAKEQFKKLKKAIDGVRGSSSIRKINSGSQLVGLGGILREKASKRWIDVDEMLESLNATFDTVHERVEDMFGLSRESLCSWQQEQEFKAEIEGMVIKNCIRSLQEEFEERLWDQNVQFGGNEYVNWLEKINDISSLRQELDAISKSLSIHESRPLTSLGSLEISGEWSNDKKADHFRSKSLNNSVSSSTLMWEGNGKHEDSNSNIPENSDPAKLKQMSKDELITEMTNMRRNHESKVQEITEKNFRLMREILCMKERGSASPLKKDNELDILKRKIPHFISKLDGILVENKMLCAFSENAENLGSLKDRLESLLSENHQLRDLLADKKKEVTCLLAQVSDAADKLSQRQLMEAKLLCAIEDAQIKALICEDVYKCVLRELIGQIKRVTEESDLKCNIVREIYEIILNEAAYLAKPRSNSNIEDSDIESITMQGLCGIIFEEALKDAEEKVSNLNMKYTDENKIRVTLEMEALEKEEVLRLELVDKKKLKQVIRTLEESIEEKEKLAQETTVALANEKVRSELACQELDNLRNQKIKALEQIETYKAEICVLNQKLELRMKELTEVDEERRMIHAFAQEKQNALSLANNKEREHQKQMELLVALAQGLSNAVAGFERRVTENISNISLRLENLSSESRLLIPNANVLRRTGLSYKQTLERKCSDLEKAESEVDLLGDEVDALLSLLEKIYIALDHYSPILQHYPGIIEILKLVKRELSGESTRPV</sequence>
<evidence type="ECO:0000313" key="4">
    <source>
        <dbReference type="Proteomes" id="UP000594261"/>
    </source>
</evidence>
<organism evidence="3 4">
    <name type="scientific">Quercus lobata</name>
    <name type="common">Valley oak</name>
    <dbReference type="NCBI Taxonomy" id="97700"/>
    <lineage>
        <taxon>Eukaryota</taxon>
        <taxon>Viridiplantae</taxon>
        <taxon>Streptophyta</taxon>
        <taxon>Embryophyta</taxon>
        <taxon>Tracheophyta</taxon>
        <taxon>Spermatophyta</taxon>
        <taxon>Magnoliopsida</taxon>
        <taxon>eudicotyledons</taxon>
        <taxon>Gunneridae</taxon>
        <taxon>Pentapetalae</taxon>
        <taxon>rosids</taxon>
        <taxon>fabids</taxon>
        <taxon>Fagales</taxon>
        <taxon>Fagaceae</taxon>
        <taxon>Quercus</taxon>
    </lineage>
</organism>
<evidence type="ECO:0000256" key="2">
    <source>
        <dbReference type="SAM" id="MobiDB-lite"/>
    </source>
</evidence>
<dbReference type="KEGG" id="qlo:115991760"/>
<protein>
    <recommendedName>
        <fullName evidence="5">WPP domain-associated protein</fullName>
    </recommendedName>
</protein>
<keyword evidence="4" id="KW-1185">Reference proteome</keyword>
<dbReference type="OrthoDB" id="619142at2759"/>
<gene>
    <name evidence="3" type="primary">LOC115991760</name>
</gene>
<feature type="coiled-coil region" evidence="1">
    <location>
        <begin position="800"/>
        <end position="827"/>
    </location>
</feature>
<evidence type="ECO:0000313" key="3">
    <source>
        <dbReference type="EnsemblPlants" id="QL05p062418:mrna"/>
    </source>
</evidence>
<dbReference type="PANTHER" id="PTHR33883">
    <property type="entry name" value="WPP DOMAIN-ASSOCIATED PROTEIN"/>
    <property type="match status" value="1"/>
</dbReference>
<dbReference type="GeneID" id="115991760"/>
<dbReference type="EMBL" id="LRBV02000005">
    <property type="status" value="NOT_ANNOTATED_CDS"/>
    <property type="molecule type" value="Genomic_DNA"/>
</dbReference>
<feature type="region of interest" description="Disordered" evidence="2">
    <location>
        <begin position="332"/>
        <end position="356"/>
    </location>
</feature>
<reference evidence="3" key="2">
    <citation type="submission" date="2021-01" db="UniProtKB">
        <authorList>
            <consortium name="EnsemblPlants"/>
        </authorList>
    </citation>
    <scope>IDENTIFICATION</scope>
</reference>
<feature type="coiled-coil region" evidence="1">
    <location>
        <begin position="366"/>
        <end position="393"/>
    </location>
</feature>
<dbReference type="PANTHER" id="PTHR33883:SF10">
    <property type="entry name" value="WPP DOMAIN-ASSOCIATED PROTEIN"/>
    <property type="match status" value="1"/>
</dbReference>
<accession>A0A7N2LSG2</accession>
<feature type="coiled-coil region" evidence="1">
    <location>
        <begin position="446"/>
        <end position="473"/>
    </location>
</feature>
<dbReference type="InterPro" id="IPR037490">
    <property type="entry name" value="WAP"/>
</dbReference>
<dbReference type="RefSeq" id="XP_030971525.1">
    <property type="nucleotide sequence ID" value="XM_031115665.1"/>
</dbReference>
<name>A0A7N2LSG2_QUELO</name>
<dbReference type="OMA" id="LIMQEIC"/>
<evidence type="ECO:0000256" key="1">
    <source>
        <dbReference type="SAM" id="Coils"/>
    </source>
</evidence>
<dbReference type="EnsemblPlants" id="QL05p062418:mrna">
    <property type="protein sequence ID" value="QL05p062418:mrna"/>
    <property type="gene ID" value="QL05p062418"/>
</dbReference>
<dbReference type="AlphaFoldDB" id="A0A7N2LSG2"/>
<feature type="coiled-coil region" evidence="1">
    <location>
        <begin position="586"/>
        <end position="690"/>
    </location>
</feature>
<dbReference type="FunCoup" id="A0A7N2LSG2">
    <property type="interactions" value="511"/>
</dbReference>
<evidence type="ECO:0008006" key="5">
    <source>
        <dbReference type="Google" id="ProtNLM"/>
    </source>
</evidence>
<keyword evidence="1" id="KW-0175">Coiled coil</keyword>
<dbReference type="InParanoid" id="A0A7N2LSG2"/>
<dbReference type="Proteomes" id="UP000594261">
    <property type="component" value="Chromosome 5"/>
</dbReference>
<reference evidence="3 4" key="1">
    <citation type="journal article" date="2016" name="G3 (Bethesda)">
        <title>First Draft Assembly and Annotation of the Genome of a California Endemic Oak Quercus lobata Nee (Fagaceae).</title>
        <authorList>
            <person name="Sork V.L."/>
            <person name="Fitz-Gibbon S.T."/>
            <person name="Puiu D."/>
            <person name="Crepeau M."/>
            <person name="Gugger P.F."/>
            <person name="Sherman R."/>
            <person name="Stevens K."/>
            <person name="Langley C.H."/>
            <person name="Pellegrini M."/>
            <person name="Salzberg S.L."/>
        </authorList>
    </citation>
    <scope>NUCLEOTIDE SEQUENCE [LARGE SCALE GENOMIC DNA]</scope>
    <source>
        <strain evidence="3 4">cv. SW786</strain>
    </source>
</reference>
<dbReference type="Gramene" id="QL05p062418:mrna">
    <property type="protein sequence ID" value="QL05p062418:mrna"/>
    <property type="gene ID" value="QL05p062418"/>
</dbReference>
<proteinExistence type="predicted"/>